<protein>
    <submittedName>
        <fullName evidence="1">Uncharacterized protein</fullName>
    </submittedName>
</protein>
<reference evidence="1" key="2">
    <citation type="journal article" date="2022" name="New Phytol.">
        <title>Evolutionary transition to the ectomycorrhizal habit in the genomes of a hyperdiverse lineage of mushroom-forming fungi.</title>
        <authorList>
            <person name="Looney B."/>
            <person name="Miyauchi S."/>
            <person name="Morin E."/>
            <person name="Drula E."/>
            <person name="Courty P.E."/>
            <person name="Kohler A."/>
            <person name="Kuo A."/>
            <person name="LaButti K."/>
            <person name="Pangilinan J."/>
            <person name="Lipzen A."/>
            <person name="Riley R."/>
            <person name="Andreopoulos W."/>
            <person name="He G."/>
            <person name="Johnson J."/>
            <person name="Nolan M."/>
            <person name="Tritt A."/>
            <person name="Barry K.W."/>
            <person name="Grigoriev I.V."/>
            <person name="Nagy L.G."/>
            <person name="Hibbett D."/>
            <person name="Henrissat B."/>
            <person name="Matheny P.B."/>
            <person name="Labbe J."/>
            <person name="Martin F.M."/>
        </authorList>
    </citation>
    <scope>NUCLEOTIDE SEQUENCE</scope>
    <source>
        <strain evidence="1">HHB10654</strain>
    </source>
</reference>
<feature type="non-terminal residue" evidence="1">
    <location>
        <position position="96"/>
    </location>
</feature>
<accession>A0ACB8TDP9</accession>
<sequence length="96" mass="10689">MRFAHLPVSLSWLKSTTVELHIDQEGFRNIRPAFQLVGYTGPPSAGGAPSIAQHLSCARADFMPAKRQSFVFHHATLDTPPVLRRVTLNGDESRDY</sequence>
<evidence type="ECO:0000313" key="1">
    <source>
        <dbReference type="EMBL" id="KAI0066548.1"/>
    </source>
</evidence>
<dbReference type="Proteomes" id="UP000814140">
    <property type="component" value="Unassembled WGS sequence"/>
</dbReference>
<dbReference type="EMBL" id="MU277192">
    <property type="protein sequence ID" value="KAI0066548.1"/>
    <property type="molecule type" value="Genomic_DNA"/>
</dbReference>
<evidence type="ECO:0000313" key="2">
    <source>
        <dbReference type="Proteomes" id="UP000814140"/>
    </source>
</evidence>
<gene>
    <name evidence="1" type="ORF">BV25DRAFT_1796868</name>
</gene>
<keyword evidence="2" id="KW-1185">Reference proteome</keyword>
<comment type="caution">
    <text evidence="1">The sequence shown here is derived from an EMBL/GenBank/DDBJ whole genome shotgun (WGS) entry which is preliminary data.</text>
</comment>
<proteinExistence type="predicted"/>
<name>A0ACB8TDP9_9AGAM</name>
<organism evidence="1 2">
    <name type="scientific">Artomyces pyxidatus</name>
    <dbReference type="NCBI Taxonomy" id="48021"/>
    <lineage>
        <taxon>Eukaryota</taxon>
        <taxon>Fungi</taxon>
        <taxon>Dikarya</taxon>
        <taxon>Basidiomycota</taxon>
        <taxon>Agaricomycotina</taxon>
        <taxon>Agaricomycetes</taxon>
        <taxon>Russulales</taxon>
        <taxon>Auriscalpiaceae</taxon>
        <taxon>Artomyces</taxon>
    </lineage>
</organism>
<reference evidence="1" key="1">
    <citation type="submission" date="2021-03" db="EMBL/GenBank/DDBJ databases">
        <authorList>
            <consortium name="DOE Joint Genome Institute"/>
            <person name="Ahrendt S."/>
            <person name="Looney B.P."/>
            <person name="Miyauchi S."/>
            <person name="Morin E."/>
            <person name="Drula E."/>
            <person name="Courty P.E."/>
            <person name="Chicoki N."/>
            <person name="Fauchery L."/>
            <person name="Kohler A."/>
            <person name="Kuo A."/>
            <person name="Labutti K."/>
            <person name="Pangilinan J."/>
            <person name="Lipzen A."/>
            <person name="Riley R."/>
            <person name="Andreopoulos W."/>
            <person name="He G."/>
            <person name="Johnson J."/>
            <person name="Barry K.W."/>
            <person name="Grigoriev I.V."/>
            <person name="Nagy L."/>
            <person name="Hibbett D."/>
            <person name="Henrissat B."/>
            <person name="Matheny P.B."/>
            <person name="Labbe J."/>
            <person name="Martin F."/>
        </authorList>
    </citation>
    <scope>NUCLEOTIDE SEQUENCE</scope>
    <source>
        <strain evidence="1">HHB10654</strain>
    </source>
</reference>